<name>A0A833SR37_PHYIN</name>
<keyword evidence="1" id="KW-0732">Signal</keyword>
<feature type="chain" id="PRO_5032281725" evidence="1">
    <location>
        <begin position="29"/>
        <end position="76"/>
    </location>
</feature>
<accession>A0A833SR37</accession>
<evidence type="ECO:0000313" key="3">
    <source>
        <dbReference type="Proteomes" id="UP000602510"/>
    </source>
</evidence>
<proteinExistence type="predicted"/>
<evidence type="ECO:0000256" key="1">
    <source>
        <dbReference type="SAM" id="SignalP"/>
    </source>
</evidence>
<feature type="signal peptide" evidence="1">
    <location>
        <begin position="1"/>
        <end position="28"/>
    </location>
</feature>
<dbReference type="Proteomes" id="UP000602510">
    <property type="component" value="Unassembled WGS sequence"/>
</dbReference>
<organism evidence="2 3">
    <name type="scientific">Phytophthora infestans</name>
    <name type="common">Potato late blight agent</name>
    <name type="synonym">Botrytis infestans</name>
    <dbReference type="NCBI Taxonomy" id="4787"/>
    <lineage>
        <taxon>Eukaryota</taxon>
        <taxon>Sar</taxon>
        <taxon>Stramenopiles</taxon>
        <taxon>Oomycota</taxon>
        <taxon>Peronosporomycetes</taxon>
        <taxon>Peronosporales</taxon>
        <taxon>Peronosporaceae</taxon>
        <taxon>Phytophthora</taxon>
    </lineage>
</organism>
<reference evidence="2" key="1">
    <citation type="submission" date="2020-04" db="EMBL/GenBank/DDBJ databases">
        <title>Hybrid Assembly of Korean Phytophthora infestans isolates.</title>
        <authorList>
            <person name="Prokchorchik M."/>
            <person name="Lee Y."/>
            <person name="Seo J."/>
            <person name="Cho J.-H."/>
            <person name="Park Y.-E."/>
            <person name="Jang D.-C."/>
            <person name="Im J.-S."/>
            <person name="Choi J.-G."/>
            <person name="Park H.-J."/>
            <person name="Lee G.-B."/>
            <person name="Lee Y.-G."/>
            <person name="Hong S.-Y."/>
            <person name="Cho K."/>
            <person name="Sohn K.H."/>
        </authorList>
    </citation>
    <scope>NUCLEOTIDE SEQUENCE</scope>
    <source>
        <strain evidence="2">KR_1_A1</strain>
    </source>
</reference>
<dbReference type="EMBL" id="WSZM01000206">
    <property type="protein sequence ID" value="KAF4038252.1"/>
    <property type="molecule type" value="Genomic_DNA"/>
</dbReference>
<dbReference type="AlphaFoldDB" id="A0A833SR37"/>
<evidence type="ECO:0000313" key="2">
    <source>
        <dbReference type="EMBL" id="KAF4038252.1"/>
    </source>
</evidence>
<gene>
    <name evidence="2" type="ORF">GN244_ATG09638</name>
</gene>
<comment type="caution">
    <text evidence="2">The sequence shown here is derived from an EMBL/GenBank/DDBJ whole genome shotgun (WGS) entry which is preliminary data.</text>
</comment>
<keyword evidence="3" id="KW-1185">Reference proteome</keyword>
<sequence length="76" mass="8531">MDHHHFLSERYAVTLLLLGNVLELFVQAQEDRDDVHVALETQQMNMLIANNDAMRMPMETDPSAVFLTSVACSAAL</sequence>
<protein>
    <submittedName>
        <fullName evidence="2">Uncharacterized protein</fullName>
    </submittedName>
</protein>